<keyword evidence="1" id="KW-0812">Transmembrane</keyword>
<keyword evidence="3" id="KW-0482">Metalloprotease</keyword>
<feature type="transmembrane region" description="Helical" evidence="1">
    <location>
        <begin position="12"/>
        <end position="31"/>
    </location>
</feature>
<dbReference type="Proteomes" id="UP001208567">
    <property type="component" value="Unassembled WGS sequence"/>
</dbReference>
<feature type="transmembrane region" description="Helical" evidence="1">
    <location>
        <begin position="161"/>
        <end position="179"/>
    </location>
</feature>
<evidence type="ECO:0000256" key="1">
    <source>
        <dbReference type="SAM" id="Phobius"/>
    </source>
</evidence>
<evidence type="ECO:0000313" key="4">
    <source>
        <dbReference type="Proteomes" id="UP001208567"/>
    </source>
</evidence>
<dbReference type="GO" id="GO:0008237">
    <property type="term" value="F:metallopeptidase activity"/>
    <property type="evidence" value="ECO:0007669"/>
    <property type="project" value="UniProtKB-KW"/>
</dbReference>
<keyword evidence="1" id="KW-1133">Transmembrane helix</keyword>
<comment type="caution">
    <text evidence="3">The sequence shown here is derived from an EMBL/GenBank/DDBJ whole genome shotgun (WGS) entry which is preliminary data.</text>
</comment>
<feature type="transmembrane region" description="Helical" evidence="1">
    <location>
        <begin position="46"/>
        <end position="70"/>
    </location>
</feature>
<protein>
    <submittedName>
        <fullName evidence="3">CPBP family intramembrane metalloprotease</fullName>
    </submittedName>
</protein>
<feature type="transmembrane region" description="Helical" evidence="1">
    <location>
        <begin position="120"/>
        <end position="140"/>
    </location>
</feature>
<dbReference type="RefSeq" id="WP_264849521.1">
    <property type="nucleotide sequence ID" value="NZ_BRXR01000001.1"/>
</dbReference>
<organism evidence="3 4">
    <name type="scientific">Clostridium omnivorum</name>
    <dbReference type="NCBI Taxonomy" id="1604902"/>
    <lineage>
        <taxon>Bacteria</taxon>
        <taxon>Bacillati</taxon>
        <taxon>Bacillota</taxon>
        <taxon>Clostridia</taxon>
        <taxon>Eubacteriales</taxon>
        <taxon>Clostridiaceae</taxon>
        <taxon>Clostridium</taxon>
    </lineage>
</organism>
<keyword evidence="3" id="KW-0645">Protease</keyword>
<feature type="transmembrane region" description="Helical" evidence="1">
    <location>
        <begin position="191"/>
        <end position="210"/>
    </location>
</feature>
<sequence length="283" mass="31666">MKSKDLREVTIFFVVTIFLSLFVFWGPIALFKVPTMGFKRGAVGPAWAIILAMIGGFVPSITGIVLTAIFQGKRQAKQFIKEAFQVKIGLKWVAVIILTAACFAASWIVIYTVLGGNFNYSIFLNLLPTIIPLFILGPLSEEYGWRGFALKRLLRVVNPNAASLVIGLIWSLWHLPLFYTVGTNQYEHHLSFLTFMISVTSSCFIYTYVYIKTNQNLFTAVLFHWVYTFLSDAVHSGIVRTSSFNSLEFIPALLIGLVFAFMLHRVQSPANIANACNTLEGKA</sequence>
<dbReference type="PANTHER" id="PTHR35797">
    <property type="entry name" value="PROTEASE-RELATED"/>
    <property type="match status" value="1"/>
</dbReference>
<keyword evidence="3" id="KW-0378">Hydrolase</keyword>
<dbReference type="InterPro" id="IPR042150">
    <property type="entry name" value="MmRce1-like"/>
</dbReference>
<feature type="transmembrane region" description="Helical" evidence="1">
    <location>
        <begin position="90"/>
        <end position="114"/>
    </location>
</feature>
<proteinExistence type="predicted"/>
<evidence type="ECO:0000313" key="3">
    <source>
        <dbReference type="EMBL" id="GLC30255.1"/>
    </source>
</evidence>
<dbReference type="PANTHER" id="PTHR35797:SF1">
    <property type="entry name" value="PROTEASE"/>
    <property type="match status" value="1"/>
</dbReference>
<dbReference type="EMBL" id="BRXR01000001">
    <property type="protein sequence ID" value="GLC30255.1"/>
    <property type="molecule type" value="Genomic_DNA"/>
</dbReference>
<reference evidence="3 4" key="1">
    <citation type="journal article" date="2024" name="Int. J. Syst. Evol. Microbiol.">
        <title>Clostridium omnivorum sp. nov., isolated from anoxic soil under the treatment of reductive soil disinfestation.</title>
        <authorList>
            <person name="Ueki A."/>
            <person name="Tonouchi A."/>
            <person name="Kaku N."/>
            <person name="Honma S."/>
            <person name="Ueki K."/>
        </authorList>
    </citation>
    <scope>NUCLEOTIDE SEQUENCE [LARGE SCALE GENOMIC DNA]</scope>
    <source>
        <strain evidence="3 4">E14</strain>
    </source>
</reference>
<feature type="transmembrane region" description="Helical" evidence="1">
    <location>
        <begin position="217"/>
        <end position="238"/>
    </location>
</feature>
<dbReference type="Pfam" id="PF02517">
    <property type="entry name" value="Rce1-like"/>
    <property type="match status" value="1"/>
</dbReference>
<feature type="domain" description="CAAX prenyl protease 2/Lysostaphin resistance protein A-like" evidence="2">
    <location>
        <begin position="125"/>
        <end position="229"/>
    </location>
</feature>
<dbReference type="InterPro" id="IPR003675">
    <property type="entry name" value="Rce1/LyrA-like_dom"/>
</dbReference>
<name>A0ABQ5N4X4_9CLOT</name>
<gene>
    <name evidence="3" type="ORF">bsdE14_16650</name>
</gene>
<accession>A0ABQ5N4X4</accession>
<keyword evidence="4" id="KW-1185">Reference proteome</keyword>
<keyword evidence="1" id="KW-0472">Membrane</keyword>
<evidence type="ECO:0000259" key="2">
    <source>
        <dbReference type="Pfam" id="PF02517"/>
    </source>
</evidence>
<feature type="transmembrane region" description="Helical" evidence="1">
    <location>
        <begin position="244"/>
        <end position="263"/>
    </location>
</feature>